<dbReference type="Pfam" id="PF13705">
    <property type="entry name" value="TRC8_N"/>
    <property type="match status" value="1"/>
</dbReference>
<sequence length="102" mass="11512">MKLALEIMKFILDCEVSSLVSSACIFMLWTRHLVIVYMFLASVGLIFLSYWSNVSALTSMDNGTYLIEDLLSLNMNRLLDPGGVAISILPHLVAQWFMGFLF</sequence>
<keyword evidence="2 5" id="KW-0812">Transmembrane</keyword>
<evidence type="ECO:0000256" key="3">
    <source>
        <dbReference type="ARBA" id="ARBA00022989"/>
    </source>
</evidence>
<feature type="domain" description="TRC8-like N-terminal" evidence="6">
    <location>
        <begin position="6"/>
        <end position="102"/>
    </location>
</feature>
<dbReference type="Proteomes" id="UP000015102">
    <property type="component" value="Unassembled WGS sequence"/>
</dbReference>
<dbReference type="EMBL" id="CAQQ02141652">
    <property type="status" value="NOT_ANNOTATED_CDS"/>
    <property type="molecule type" value="Genomic_DNA"/>
</dbReference>
<name>T1GCY6_MEGSC</name>
<evidence type="ECO:0000256" key="5">
    <source>
        <dbReference type="SAM" id="Phobius"/>
    </source>
</evidence>
<evidence type="ECO:0000313" key="7">
    <source>
        <dbReference type="EnsemblMetazoa" id="MESCA001159-PA"/>
    </source>
</evidence>
<organism evidence="7 8">
    <name type="scientific">Megaselia scalaris</name>
    <name type="common">Humpbacked fly</name>
    <name type="synonym">Phora scalaris</name>
    <dbReference type="NCBI Taxonomy" id="36166"/>
    <lineage>
        <taxon>Eukaryota</taxon>
        <taxon>Metazoa</taxon>
        <taxon>Ecdysozoa</taxon>
        <taxon>Arthropoda</taxon>
        <taxon>Hexapoda</taxon>
        <taxon>Insecta</taxon>
        <taxon>Pterygota</taxon>
        <taxon>Neoptera</taxon>
        <taxon>Endopterygota</taxon>
        <taxon>Diptera</taxon>
        <taxon>Brachycera</taxon>
        <taxon>Muscomorpha</taxon>
        <taxon>Platypezoidea</taxon>
        <taxon>Phoridae</taxon>
        <taxon>Megaseliini</taxon>
        <taxon>Megaselia</taxon>
    </lineage>
</organism>
<reference evidence="8" key="1">
    <citation type="submission" date="2013-02" db="EMBL/GenBank/DDBJ databases">
        <authorList>
            <person name="Hughes D."/>
        </authorList>
    </citation>
    <scope>NUCLEOTIDE SEQUENCE</scope>
    <source>
        <strain>Durham</strain>
        <strain evidence="8">NC isolate 2 -- Noor lab</strain>
    </source>
</reference>
<dbReference type="InterPro" id="IPR025754">
    <property type="entry name" value="TRC8_N_dom"/>
</dbReference>
<keyword evidence="4 5" id="KW-0472">Membrane</keyword>
<protein>
    <recommendedName>
        <fullName evidence="6">TRC8-like N-terminal domain-containing protein</fullName>
    </recommendedName>
</protein>
<accession>T1GCY6</accession>
<dbReference type="AlphaFoldDB" id="T1GCY6"/>
<dbReference type="HOGENOM" id="CLU_2284470_0_0_1"/>
<proteinExistence type="predicted"/>
<evidence type="ECO:0000256" key="2">
    <source>
        <dbReference type="ARBA" id="ARBA00022692"/>
    </source>
</evidence>
<keyword evidence="3 5" id="KW-1133">Transmembrane helix</keyword>
<reference evidence="7" key="2">
    <citation type="submission" date="2015-06" db="UniProtKB">
        <authorList>
            <consortium name="EnsemblMetazoa"/>
        </authorList>
    </citation>
    <scope>IDENTIFICATION</scope>
</reference>
<keyword evidence="8" id="KW-1185">Reference proteome</keyword>
<evidence type="ECO:0000256" key="1">
    <source>
        <dbReference type="ARBA" id="ARBA00004141"/>
    </source>
</evidence>
<evidence type="ECO:0000256" key="4">
    <source>
        <dbReference type="ARBA" id="ARBA00023136"/>
    </source>
</evidence>
<dbReference type="EnsemblMetazoa" id="MESCA001159-RA">
    <property type="protein sequence ID" value="MESCA001159-PA"/>
    <property type="gene ID" value="MESCA001159"/>
</dbReference>
<feature type="transmembrane region" description="Helical" evidence="5">
    <location>
        <begin position="35"/>
        <end position="57"/>
    </location>
</feature>
<comment type="subcellular location">
    <subcellularLocation>
        <location evidence="1">Membrane</location>
        <topology evidence="1">Multi-pass membrane protein</topology>
    </subcellularLocation>
</comment>
<dbReference type="STRING" id="36166.T1GCY6"/>
<evidence type="ECO:0000313" key="8">
    <source>
        <dbReference type="Proteomes" id="UP000015102"/>
    </source>
</evidence>
<evidence type="ECO:0000259" key="6">
    <source>
        <dbReference type="Pfam" id="PF13705"/>
    </source>
</evidence>
<dbReference type="EMBL" id="CAQQ02141651">
    <property type="status" value="NOT_ANNOTATED_CDS"/>
    <property type="molecule type" value="Genomic_DNA"/>
</dbReference>
<dbReference type="GO" id="GO:0016020">
    <property type="term" value="C:membrane"/>
    <property type="evidence" value="ECO:0007669"/>
    <property type="project" value="UniProtKB-SubCell"/>
</dbReference>